<keyword evidence="2" id="KW-0472">Membrane</keyword>
<organism evidence="5 6">
    <name type="scientific">Xenoophorus captivus</name>
    <dbReference type="NCBI Taxonomy" id="1517983"/>
    <lineage>
        <taxon>Eukaryota</taxon>
        <taxon>Metazoa</taxon>
        <taxon>Chordata</taxon>
        <taxon>Craniata</taxon>
        <taxon>Vertebrata</taxon>
        <taxon>Euteleostomi</taxon>
        <taxon>Actinopterygii</taxon>
        <taxon>Neopterygii</taxon>
        <taxon>Teleostei</taxon>
        <taxon>Neoteleostei</taxon>
        <taxon>Acanthomorphata</taxon>
        <taxon>Ovalentaria</taxon>
        <taxon>Atherinomorphae</taxon>
        <taxon>Cyprinodontiformes</taxon>
        <taxon>Goodeidae</taxon>
        <taxon>Xenoophorus</taxon>
    </lineage>
</organism>
<dbReference type="SUPFAM" id="SSF48726">
    <property type="entry name" value="Immunoglobulin"/>
    <property type="match status" value="1"/>
</dbReference>
<evidence type="ECO:0000313" key="5">
    <source>
        <dbReference type="EMBL" id="MEQ2219864.1"/>
    </source>
</evidence>
<name>A0ABV0SH22_9TELE</name>
<gene>
    <name evidence="5" type="ORF">XENOCAPTIV_026162</name>
</gene>
<dbReference type="InterPro" id="IPR007110">
    <property type="entry name" value="Ig-like_dom"/>
</dbReference>
<reference evidence="5 6" key="1">
    <citation type="submission" date="2021-06" db="EMBL/GenBank/DDBJ databases">
        <authorList>
            <person name="Palmer J.M."/>
        </authorList>
    </citation>
    <scope>NUCLEOTIDE SEQUENCE [LARGE SCALE GENOMIC DNA]</scope>
    <source>
        <strain evidence="5 6">XC_2019</strain>
        <tissue evidence="5">Muscle</tissue>
    </source>
</reference>
<evidence type="ECO:0000313" key="6">
    <source>
        <dbReference type="Proteomes" id="UP001434883"/>
    </source>
</evidence>
<evidence type="ECO:0000256" key="2">
    <source>
        <dbReference type="ARBA" id="ARBA00023136"/>
    </source>
</evidence>
<dbReference type="Gene3D" id="2.60.40.10">
    <property type="entry name" value="Immunoglobulins"/>
    <property type="match status" value="1"/>
</dbReference>
<dbReference type="PANTHER" id="PTHR24100">
    <property type="entry name" value="BUTYROPHILIN"/>
    <property type="match status" value="1"/>
</dbReference>
<dbReference type="InterPro" id="IPR013783">
    <property type="entry name" value="Ig-like_fold"/>
</dbReference>
<dbReference type="PANTHER" id="PTHR24100:SF151">
    <property type="entry name" value="ICOS LIGAND"/>
    <property type="match status" value="1"/>
</dbReference>
<comment type="caution">
    <text evidence="5">The sequence shown here is derived from an EMBL/GenBank/DDBJ whole genome shotgun (WGS) entry which is preliminary data.</text>
</comment>
<sequence>MLWKLVLETIIYSHNALTSLLCDVSSPADQRIITAKPGEDFILPCRAAKNKDVIFAKWSRTDLESDPHVLSYSWYSFYLHHQCPSFKNRVDLKDVENGDVSLILKNVTSDDTGTYVC</sequence>
<dbReference type="InterPro" id="IPR013106">
    <property type="entry name" value="Ig_V-set"/>
</dbReference>
<dbReference type="Pfam" id="PF07686">
    <property type="entry name" value="V-set"/>
    <property type="match status" value="1"/>
</dbReference>
<dbReference type="InterPro" id="IPR050504">
    <property type="entry name" value="IgSF_BTN/MOG"/>
</dbReference>
<keyword evidence="3" id="KW-0393">Immunoglobulin domain</keyword>
<evidence type="ECO:0000256" key="1">
    <source>
        <dbReference type="ARBA" id="ARBA00004370"/>
    </source>
</evidence>
<comment type="subcellular location">
    <subcellularLocation>
        <location evidence="1">Membrane</location>
    </subcellularLocation>
</comment>
<dbReference type="EMBL" id="JAHRIN010082071">
    <property type="protein sequence ID" value="MEQ2219864.1"/>
    <property type="molecule type" value="Genomic_DNA"/>
</dbReference>
<dbReference type="PROSITE" id="PS50835">
    <property type="entry name" value="IG_LIKE"/>
    <property type="match status" value="1"/>
</dbReference>
<feature type="domain" description="Ig-like" evidence="4">
    <location>
        <begin position="27"/>
        <end position="117"/>
    </location>
</feature>
<keyword evidence="6" id="KW-1185">Reference proteome</keyword>
<protein>
    <recommendedName>
        <fullName evidence="4">Ig-like domain-containing protein</fullName>
    </recommendedName>
</protein>
<evidence type="ECO:0000259" key="4">
    <source>
        <dbReference type="PROSITE" id="PS50835"/>
    </source>
</evidence>
<accession>A0ABV0SH22</accession>
<evidence type="ECO:0000256" key="3">
    <source>
        <dbReference type="ARBA" id="ARBA00023319"/>
    </source>
</evidence>
<dbReference type="InterPro" id="IPR036179">
    <property type="entry name" value="Ig-like_dom_sf"/>
</dbReference>
<proteinExistence type="predicted"/>
<dbReference type="Proteomes" id="UP001434883">
    <property type="component" value="Unassembled WGS sequence"/>
</dbReference>